<dbReference type="RefSeq" id="WP_344763354.1">
    <property type="nucleotide sequence ID" value="NZ_BAAAZE010000008.1"/>
</dbReference>
<accession>A0ABP7TC35</accession>
<sequence>MREFLHGAPLKPAAHWRMTRRLTLQLLAGWFGITFTIIYFARQLDGYALFGWPLSFYLAAQGATVLYVVIIAGYAWRMAALDRRFVEENSDGE</sequence>
<comment type="caution">
    <text evidence="3">The sequence shown here is derived from an EMBL/GenBank/DDBJ whole genome shotgun (WGS) entry which is preliminary data.</text>
</comment>
<organism evidence="3 4">
    <name type="scientific">Actimicrobium antarcticum</name>
    <dbReference type="NCBI Taxonomy" id="1051899"/>
    <lineage>
        <taxon>Bacteria</taxon>
        <taxon>Pseudomonadati</taxon>
        <taxon>Pseudomonadota</taxon>
        <taxon>Betaproteobacteria</taxon>
        <taxon>Burkholderiales</taxon>
        <taxon>Oxalobacteraceae</taxon>
        <taxon>Actimicrobium</taxon>
    </lineage>
</organism>
<evidence type="ECO:0000313" key="4">
    <source>
        <dbReference type="Proteomes" id="UP001501353"/>
    </source>
</evidence>
<evidence type="ECO:0000259" key="2">
    <source>
        <dbReference type="Pfam" id="PF13937"/>
    </source>
</evidence>
<keyword evidence="1" id="KW-1133">Transmembrane helix</keyword>
<keyword evidence="1" id="KW-0472">Membrane</keyword>
<feature type="transmembrane region" description="Helical" evidence="1">
    <location>
        <begin position="21"/>
        <end position="42"/>
    </location>
</feature>
<feature type="transmembrane region" description="Helical" evidence="1">
    <location>
        <begin position="54"/>
        <end position="76"/>
    </location>
</feature>
<dbReference type="Pfam" id="PF13937">
    <property type="entry name" value="DUF4212"/>
    <property type="match status" value="1"/>
</dbReference>
<reference evidence="4" key="1">
    <citation type="journal article" date="2019" name="Int. J. Syst. Evol. Microbiol.">
        <title>The Global Catalogue of Microorganisms (GCM) 10K type strain sequencing project: providing services to taxonomists for standard genome sequencing and annotation.</title>
        <authorList>
            <consortium name="The Broad Institute Genomics Platform"/>
            <consortium name="The Broad Institute Genome Sequencing Center for Infectious Disease"/>
            <person name="Wu L."/>
            <person name="Ma J."/>
        </authorList>
    </citation>
    <scope>NUCLEOTIDE SEQUENCE [LARGE SCALE GENOMIC DNA]</scope>
    <source>
        <strain evidence="4">JCM 16673</strain>
    </source>
</reference>
<name>A0ABP7TC35_9BURK</name>
<dbReference type="InterPro" id="IPR019886">
    <property type="entry name" value="Na_symporter_ssu"/>
</dbReference>
<gene>
    <name evidence="3" type="ORF">GCM10022212_22000</name>
</gene>
<keyword evidence="1" id="KW-0812">Transmembrane</keyword>
<dbReference type="NCBIfam" id="TIGR03647">
    <property type="entry name" value="Na_symport_sm"/>
    <property type="match status" value="1"/>
</dbReference>
<evidence type="ECO:0000256" key="1">
    <source>
        <dbReference type="SAM" id="Phobius"/>
    </source>
</evidence>
<proteinExistence type="predicted"/>
<evidence type="ECO:0000313" key="3">
    <source>
        <dbReference type="EMBL" id="GAA4024073.1"/>
    </source>
</evidence>
<feature type="domain" description="Sodium symporter small subunit" evidence="2">
    <location>
        <begin position="14"/>
        <end position="85"/>
    </location>
</feature>
<dbReference type="Proteomes" id="UP001501353">
    <property type="component" value="Unassembled WGS sequence"/>
</dbReference>
<protein>
    <submittedName>
        <fullName evidence="3">DUF4212 domain-containing protein</fullName>
    </submittedName>
</protein>
<keyword evidence="4" id="KW-1185">Reference proteome</keyword>
<dbReference type="EMBL" id="BAAAZE010000008">
    <property type="protein sequence ID" value="GAA4024073.1"/>
    <property type="molecule type" value="Genomic_DNA"/>
</dbReference>